<organism evidence="1 2">
    <name type="scientific">Collimonas rhizosphaerae</name>
    <dbReference type="NCBI Taxonomy" id="3126357"/>
    <lineage>
        <taxon>Bacteria</taxon>
        <taxon>Pseudomonadati</taxon>
        <taxon>Pseudomonadota</taxon>
        <taxon>Betaproteobacteria</taxon>
        <taxon>Burkholderiales</taxon>
        <taxon>Oxalobacteraceae</taxon>
        <taxon>Collimonas</taxon>
    </lineage>
</organism>
<evidence type="ECO:0008006" key="3">
    <source>
        <dbReference type="Google" id="ProtNLM"/>
    </source>
</evidence>
<evidence type="ECO:0000313" key="1">
    <source>
        <dbReference type="EMBL" id="MEM4989360.1"/>
    </source>
</evidence>
<dbReference type="Proteomes" id="UP001495910">
    <property type="component" value="Unassembled WGS sequence"/>
</dbReference>
<dbReference type="EMBL" id="JBANDC010000013">
    <property type="protein sequence ID" value="MEM4989360.1"/>
    <property type="molecule type" value="Genomic_DNA"/>
</dbReference>
<name>A0ABU9PZG4_9BURK</name>
<comment type="caution">
    <text evidence="1">The sequence shown here is derived from an EMBL/GenBank/DDBJ whole genome shotgun (WGS) entry which is preliminary data.</text>
</comment>
<sequence length="195" mass="20606">MTVLHVAGVTLLIAVPLAPRVCTVPSLLAPPIVVAPIVEPFAAALLDASASGFNDVDNELTPIRLVESDVNCPSPVDIDATPVDNELMPLVATLKPLDVDVDNDDTLLLVVLRPVDSELMPLAAVLKPVEVEVDSADTLLLVVLSPVDSEFTPLCAVLIPVEVEVDSDVTLLLVVLKPVDSELMPVDAEVDKEDN</sequence>
<gene>
    <name evidence="1" type="ORF">V8G57_18385</name>
</gene>
<evidence type="ECO:0000313" key="2">
    <source>
        <dbReference type="Proteomes" id="UP001495910"/>
    </source>
</evidence>
<protein>
    <recommendedName>
        <fullName evidence="3">Ribokinase</fullName>
    </recommendedName>
</protein>
<proteinExistence type="predicted"/>
<keyword evidence="2" id="KW-1185">Reference proteome</keyword>
<accession>A0ABU9PZG4</accession>
<reference evidence="1 2" key="1">
    <citation type="submission" date="2024-02" db="EMBL/GenBank/DDBJ databases">
        <title>Draft genome sequence of Collimonas sp. strain H4R21, an effective mineral-weathering bacterial strain isolated from the beech rhizosphere.</title>
        <authorList>
            <person name="Morin E."/>
            <person name="Uroz S."/>
            <person name="Leveau J.H.J."/>
            <person name="Kumar R."/>
            <person name="Rey M.W."/>
            <person name="Pham J."/>
        </authorList>
    </citation>
    <scope>NUCLEOTIDE SEQUENCE [LARGE SCALE GENOMIC DNA]</scope>
    <source>
        <strain evidence="1 2">H4R21</strain>
    </source>
</reference>